<dbReference type="Gene3D" id="3.40.190.10">
    <property type="entry name" value="Periplasmic binding protein-like II"/>
    <property type="match status" value="2"/>
</dbReference>
<gene>
    <name evidence="7" type="ordered locus">KNP414_01794</name>
</gene>
<dbReference type="KEGG" id="pms:KNP414_01794"/>
<feature type="chain" id="PRO_5038914412" evidence="6">
    <location>
        <begin position="21"/>
        <end position="516"/>
    </location>
</feature>
<evidence type="ECO:0000313" key="7">
    <source>
        <dbReference type="EMBL" id="AEI40356.1"/>
    </source>
</evidence>
<dbReference type="InterPro" id="IPR006059">
    <property type="entry name" value="SBP"/>
</dbReference>
<accession>F8FQK1</accession>
<sequence>MKKKLVTVISASLLLSSTLAACGEKEEASSASPDGSKSSAPAEFNITTINYSPEAAANDNPIELEMEKRTNTKVNITYLPSNNYMDKFKVMLASGEIPDVLLTTSIYDPSVLNAIQDGVFWDLTPYLKDYPNLQNNYPKESYENTKIDGKIYGLPRPRPLVGGAAFPALRQDWLDKLGLKVPETMDELYTVLKAFAEQDPDGNGKKDTYGFTGSVAEGWMDQLSFVEDTFNGFNNMILSMEGKPTEYRDFSPATREALLWIHRAYKEGVLAPDFAIIKQSQVLDMMKQGKVGMIPTAMDASKIGDMVGTLRKTVPAAGLVHVPYLITPSSGKKYATKEGGFFGNYLISKKVPEEKLKQILAFFDYGATPEGMELANFGLKDVHYTVQDGKKVTTEEYKKIAAASIVNVWTLVDPYSRVQQASTDYPKEYLERDKKVVDERLKHGVFINNNGVMSETEIKFGSEIAKKLQDKKIKVIMGKEPIEAWDKLIEQMKNDANVKKILAEREASYKAIFGGK</sequence>
<dbReference type="PANTHER" id="PTHR43649">
    <property type="entry name" value="ARABINOSE-BINDING PROTEIN-RELATED"/>
    <property type="match status" value="1"/>
</dbReference>
<proteinExistence type="predicted"/>
<dbReference type="HOGENOM" id="CLU_021021_3_2_9"/>
<evidence type="ECO:0000256" key="3">
    <source>
        <dbReference type="ARBA" id="ARBA00023136"/>
    </source>
</evidence>
<keyword evidence="4" id="KW-0564">Palmitate</keyword>
<dbReference type="PANTHER" id="PTHR43649:SF33">
    <property type="entry name" value="POLYGALACTURONAN_RHAMNOGALACTURONAN-BINDING PROTEIN YTCQ"/>
    <property type="match status" value="1"/>
</dbReference>
<evidence type="ECO:0000256" key="6">
    <source>
        <dbReference type="SAM" id="SignalP"/>
    </source>
</evidence>
<evidence type="ECO:0000256" key="1">
    <source>
        <dbReference type="ARBA" id="ARBA00022475"/>
    </source>
</evidence>
<name>F8FQK1_PAEMK</name>
<dbReference type="InterPro" id="IPR050490">
    <property type="entry name" value="Bact_solute-bd_prot1"/>
</dbReference>
<reference evidence="7 8" key="2">
    <citation type="journal article" date="2013" name="Genome Announc.">
        <title>Genome Sequence of Growth-Improving Paenibacillus mucilaginosus Strain KNP414.</title>
        <authorList>
            <person name="Lu J.J."/>
            <person name="Wang J.F."/>
            <person name="Hu X.F."/>
        </authorList>
    </citation>
    <scope>NUCLEOTIDE SEQUENCE [LARGE SCALE GENOMIC DNA]</scope>
    <source>
        <strain evidence="7 8">KNP414</strain>
    </source>
</reference>
<dbReference type="RefSeq" id="WP_013915518.1">
    <property type="nucleotide sequence ID" value="NC_015690.1"/>
</dbReference>
<evidence type="ECO:0000313" key="8">
    <source>
        <dbReference type="Proteomes" id="UP000006620"/>
    </source>
</evidence>
<dbReference type="Pfam" id="PF01547">
    <property type="entry name" value="SBP_bac_1"/>
    <property type="match status" value="1"/>
</dbReference>
<keyword evidence="2 6" id="KW-0732">Signal</keyword>
<dbReference type="PATRIC" id="fig|1036673.3.peg.1598"/>
<dbReference type="PROSITE" id="PS51257">
    <property type="entry name" value="PROKAR_LIPOPROTEIN"/>
    <property type="match status" value="1"/>
</dbReference>
<evidence type="ECO:0000256" key="4">
    <source>
        <dbReference type="ARBA" id="ARBA00023139"/>
    </source>
</evidence>
<keyword evidence="3" id="KW-0472">Membrane</keyword>
<feature type="signal peptide" evidence="6">
    <location>
        <begin position="1"/>
        <end position="20"/>
    </location>
</feature>
<dbReference type="Proteomes" id="UP000006620">
    <property type="component" value="Chromosome"/>
</dbReference>
<reference evidence="8" key="1">
    <citation type="submission" date="2011-06" db="EMBL/GenBank/DDBJ databases">
        <title>Complete genome sequence of Paenibacillus mucilaginosus KNP414.</title>
        <authorList>
            <person name="Wang J."/>
            <person name="Hu S."/>
            <person name="Hu X."/>
            <person name="Zhang B."/>
            <person name="Dong D."/>
            <person name="Zhang S."/>
            <person name="Zhao K."/>
            <person name="Wu D."/>
        </authorList>
    </citation>
    <scope>NUCLEOTIDE SEQUENCE [LARGE SCALE GENOMIC DNA]</scope>
    <source>
        <strain evidence="8">KNP414</strain>
    </source>
</reference>
<dbReference type="SUPFAM" id="SSF53850">
    <property type="entry name" value="Periplasmic binding protein-like II"/>
    <property type="match status" value="1"/>
</dbReference>
<dbReference type="AlphaFoldDB" id="F8FQK1"/>
<dbReference type="EMBL" id="CP002869">
    <property type="protein sequence ID" value="AEI40356.1"/>
    <property type="molecule type" value="Genomic_DNA"/>
</dbReference>
<evidence type="ECO:0000256" key="2">
    <source>
        <dbReference type="ARBA" id="ARBA00022729"/>
    </source>
</evidence>
<organism evidence="7 8">
    <name type="scientific">Paenibacillus mucilaginosus (strain KNP414)</name>
    <dbReference type="NCBI Taxonomy" id="1036673"/>
    <lineage>
        <taxon>Bacteria</taxon>
        <taxon>Bacillati</taxon>
        <taxon>Bacillota</taxon>
        <taxon>Bacilli</taxon>
        <taxon>Bacillales</taxon>
        <taxon>Paenibacillaceae</taxon>
        <taxon>Paenibacillus</taxon>
    </lineage>
</organism>
<keyword evidence="5" id="KW-0449">Lipoprotein</keyword>
<protein>
    <submittedName>
        <fullName evidence="7">Extracellular solute-binding protein, family 1</fullName>
    </submittedName>
</protein>
<keyword evidence="1" id="KW-1003">Cell membrane</keyword>
<evidence type="ECO:0000256" key="5">
    <source>
        <dbReference type="ARBA" id="ARBA00023288"/>
    </source>
</evidence>